<dbReference type="AlphaFoldDB" id="A0A2S7IGP3"/>
<dbReference type="OrthoDB" id="165368at2"/>
<feature type="domain" description="ABM" evidence="1">
    <location>
        <begin position="6"/>
        <end position="94"/>
    </location>
</feature>
<dbReference type="RefSeq" id="WP_104715201.1">
    <property type="nucleotide sequence ID" value="NZ_PTRA01000005.1"/>
</dbReference>
<organism evidence="2 3">
    <name type="scientific">Siphonobacter curvatus</name>
    <dbReference type="NCBI Taxonomy" id="2094562"/>
    <lineage>
        <taxon>Bacteria</taxon>
        <taxon>Pseudomonadati</taxon>
        <taxon>Bacteroidota</taxon>
        <taxon>Cytophagia</taxon>
        <taxon>Cytophagales</taxon>
        <taxon>Cytophagaceae</taxon>
        <taxon>Siphonobacter</taxon>
    </lineage>
</organism>
<keyword evidence="3" id="KW-1185">Reference proteome</keyword>
<reference evidence="3" key="1">
    <citation type="submission" date="2018-02" db="EMBL/GenBank/DDBJ databases">
        <title>Genome sequencing of Solimonas sp. HR-BB.</title>
        <authorList>
            <person name="Lee Y."/>
            <person name="Jeon C.O."/>
        </authorList>
    </citation>
    <scope>NUCLEOTIDE SEQUENCE [LARGE SCALE GENOMIC DNA]</scope>
    <source>
        <strain evidence="3">HR-U</strain>
    </source>
</reference>
<dbReference type="InterPro" id="IPR007138">
    <property type="entry name" value="ABM_dom"/>
</dbReference>
<gene>
    <name evidence="2" type="ORF">C5O19_20155</name>
</gene>
<dbReference type="Gene3D" id="3.30.70.100">
    <property type="match status" value="1"/>
</dbReference>
<dbReference type="GO" id="GO:0004497">
    <property type="term" value="F:monooxygenase activity"/>
    <property type="evidence" value="ECO:0007669"/>
    <property type="project" value="UniProtKB-KW"/>
</dbReference>
<evidence type="ECO:0000313" key="3">
    <source>
        <dbReference type="Proteomes" id="UP000239590"/>
    </source>
</evidence>
<keyword evidence="2" id="KW-0503">Monooxygenase</keyword>
<evidence type="ECO:0000313" key="2">
    <source>
        <dbReference type="EMBL" id="PQA54873.1"/>
    </source>
</evidence>
<dbReference type="PROSITE" id="PS51725">
    <property type="entry name" value="ABM"/>
    <property type="match status" value="1"/>
</dbReference>
<dbReference type="Pfam" id="PF03992">
    <property type="entry name" value="ABM"/>
    <property type="match status" value="1"/>
</dbReference>
<dbReference type="InterPro" id="IPR011008">
    <property type="entry name" value="Dimeric_a/b-barrel"/>
</dbReference>
<keyword evidence="2" id="KW-0560">Oxidoreductase</keyword>
<proteinExistence type="predicted"/>
<sequence>MSITKYGLFGKLKALPGQGQALADFLLEAARLLDTASGCQLYLVSTDVTDADTIWVTEVWDTQEDHDRSLQAPAIRELIGRAMPLLAERPEPGMTVNVLGGKGLA</sequence>
<dbReference type="Proteomes" id="UP000239590">
    <property type="component" value="Unassembled WGS sequence"/>
</dbReference>
<dbReference type="EMBL" id="PTRA01000005">
    <property type="protein sequence ID" value="PQA54873.1"/>
    <property type="molecule type" value="Genomic_DNA"/>
</dbReference>
<dbReference type="SUPFAM" id="SSF54909">
    <property type="entry name" value="Dimeric alpha+beta barrel"/>
    <property type="match status" value="1"/>
</dbReference>
<comment type="caution">
    <text evidence="2">The sequence shown here is derived from an EMBL/GenBank/DDBJ whole genome shotgun (WGS) entry which is preliminary data.</text>
</comment>
<protein>
    <submittedName>
        <fullName evidence="2">Antibiotic biosynthesis monooxygenase</fullName>
    </submittedName>
</protein>
<evidence type="ECO:0000259" key="1">
    <source>
        <dbReference type="PROSITE" id="PS51725"/>
    </source>
</evidence>
<accession>A0A2S7IGP3</accession>
<name>A0A2S7IGP3_9BACT</name>